<dbReference type="OrthoDB" id="2269034at2759"/>
<reference evidence="1 2" key="1">
    <citation type="journal article" date="2016" name="Mol. Biol. Evol.">
        <title>Comparative Genomics of Early-Diverging Mushroom-Forming Fungi Provides Insights into the Origins of Lignocellulose Decay Capabilities.</title>
        <authorList>
            <person name="Nagy L.G."/>
            <person name="Riley R."/>
            <person name="Tritt A."/>
            <person name="Adam C."/>
            <person name="Daum C."/>
            <person name="Floudas D."/>
            <person name="Sun H."/>
            <person name="Yadav J.S."/>
            <person name="Pangilinan J."/>
            <person name="Larsson K.H."/>
            <person name="Matsuura K."/>
            <person name="Barry K."/>
            <person name="Labutti K."/>
            <person name="Kuo R."/>
            <person name="Ohm R.A."/>
            <person name="Bhattacharya S.S."/>
            <person name="Shirouzu T."/>
            <person name="Yoshinaga Y."/>
            <person name="Martin F.M."/>
            <person name="Grigoriev I.V."/>
            <person name="Hibbett D.S."/>
        </authorList>
    </citation>
    <scope>NUCLEOTIDE SEQUENCE [LARGE SCALE GENOMIC DNA]</scope>
    <source>
        <strain evidence="1 2">HHB12029</strain>
    </source>
</reference>
<accession>A0A165M482</accession>
<evidence type="ECO:0000313" key="1">
    <source>
        <dbReference type="EMBL" id="KZV98743.1"/>
    </source>
</evidence>
<dbReference type="AlphaFoldDB" id="A0A165M482"/>
<sequence length="176" mass="19991">MQLALVDLRYLFTGGGHEKESKSRILPQRLLTFDPPLLDRSRHNYPTPHDIRAREYTYWRVHNTIASSYLQKLDSISFSHSARSMASTPELAVAAANASLNLHEHPISRLSDDILSYFFESMLDPDPLPDLDGNIWKPAMVVAAVCKHWRLVALSAPSVWRNIIIAPHCPPSHYTH</sequence>
<dbReference type="EMBL" id="KV425915">
    <property type="protein sequence ID" value="KZV98743.1"/>
    <property type="molecule type" value="Genomic_DNA"/>
</dbReference>
<name>A0A165M482_EXIGL</name>
<evidence type="ECO:0000313" key="2">
    <source>
        <dbReference type="Proteomes" id="UP000077266"/>
    </source>
</evidence>
<gene>
    <name evidence="1" type="ORF">EXIGLDRAFT_763215</name>
</gene>
<proteinExistence type="predicted"/>
<organism evidence="1 2">
    <name type="scientific">Exidia glandulosa HHB12029</name>
    <dbReference type="NCBI Taxonomy" id="1314781"/>
    <lineage>
        <taxon>Eukaryota</taxon>
        <taxon>Fungi</taxon>
        <taxon>Dikarya</taxon>
        <taxon>Basidiomycota</taxon>
        <taxon>Agaricomycotina</taxon>
        <taxon>Agaricomycetes</taxon>
        <taxon>Auriculariales</taxon>
        <taxon>Exidiaceae</taxon>
        <taxon>Exidia</taxon>
    </lineage>
</organism>
<keyword evidence="2" id="KW-1185">Reference proteome</keyword>
<protein>
    <submittedName>
        <fullName evidence="1">Uncharacterized protein</fullName>
    </submittedName>
</protein>
<dbReference type="Proteomes" id="UP000077266">
    <property type="component" value="Unassembled WGS sequence"/>
</dbReference>
<dbReference type="InParanoid" id="A0A165M482"/>